<accession>A0ABD5WPX9</accession>
<dbReference type="RefSeq" id="WP_382209989.1">
    <property type="nucleotide sequence ID" value="NZ_JBHSZH010000005.1"/>
</dbReference>
<feature type="compositionally biased region" description="Polar residues" evidence="1">
    <location>
        <begin position="145"/>
        <end position="160"/>
    </location>
</feature>
<reference evidence="2 3" key="1">
    <citation type="journal article" date="2019" name="Int. J. Syst. Evol. Microbiol.">
        <title>The Global Catalogue of Microorganisms (GCM) 10K type strain sequencing project: providing services to taxonomists for standard genome sequencing and annotation.</title>
        <authorList>
            <consortium name="The Broad Institute Genomics Platform"/>
            <consortium name="The Broad Institute Genome Sequencing Center for Infectious Disease"/>
            <person name="Wu L."/>
            <person name="Ma J."/>
        </authorList>
    </citation>
    <scope>NUCLEOTIDE SEQUENCE [LARGE SCALE GENOMIC DNA]</scope>
    <source>
        <strain evidence="2 3">DT72</strain>
    </source>
</reference>
<keyword evidence="3" id="KW-1185">Reference proteome</keyword>
<dbReference type="Proteomes" id="UP001596407">
    <property type="component" value="Unassembled WGS sequence"/>
</dbReference>
<feature type="region of interest" description="Disordered" evidence="1">
    <location>
        <begin position="1"/>
        <end position="34"/>
    </location>
</feature>
<protein>
    <submittedName>
        <fullName evidence="2">Uncharacterized protein</fullName>
    </submittedName>
</protein>
<evidence type="ECO:0000256" key="1">
    <source>
        <dbReference type="SAM" id="MobiDB-lite"/>
    </source>
</evidence>
<dbReference type="EMBL" id="JBHSZH010000005">
    <property type="protein sequence ID" value="MFC7081264.1"/>
    <property type="molecule type" value="Genomic_DNA"/>
</dbReference>
<dbReference type="AlphaFoldDB" id="A0ABD5WPX9"/>
<name>A0ABD5WPX9_9EURY</name>
<comment type="caution">
    <text evidence="2">The sequence shown here is derived from an EMBL/GenBank/DDBJ whole genome shotgun (WGS) entry which is preliminary data.</text>
</comment>
<proteinExistence type="predicted"/>
<feature type="compositionally biased region" description="Polar residues" evidence="1">
    <location>
        <begin position="1"/>
        <end position="22"/>
    </location>
</feature>
<sequence length="180" mass="19429">MTCTVPETWSASTADRSSGWNPNPTPATSRRTTSRWWSSTGPTCRGFSVRCRPTARKLRPWFCLVVVEQQEGVELSASGEKPLPTLTIGGPADPARELPDPTNSWAWAHAQVVGAGSSGATRCATNSKPTPPRPSPDWSRRGDSNRGSPTTPASYRRSNPANSRVSARNRTRSRAATPGR</sequence>
<feature type="region of interest" description="Disordered" evidence="1">
    <location>
        <begin position="116"/>
        <end position="180"/>
    </location>
</feature>
<feature type="region of interest" description="Disordered" evidence="1">
    <location>
        <begin position="74"/>
        <end position="104"/>
    </location>
</feature>
<gene>
    <name evidence="2" type="ORF">ACFQJ6_15310</name>
</gene>
<evidence type="ECO:0000313" key="3">
    <source>
        <dbReference type="Proteomes" id="UP001596407"/>
    </source>
</evidence>
<evidence type="ECO:0000313" key="2">
    <source>
        <dbReference type="EMBL" id="MFC7081264.1"/>
    </source>
</evidence>
<organism evidence="2 3">
    <name type="scientific">Halorussus caseinilyticus</name>
    <dbReference type="NCBI Taxonomy" id="3034025"/>
    <lineage>
        <taxon>Archaea</taxon>
        <taxon>Methanobacteriati</taxon>
        <taxon>Methanobacteriota</taxon>
        <taxon>Stenosarchaea group</taxon>
        <taxon>Halobacteria</taxon>
        <taxon>Halobacteriales</taxon>
        <taxon>Haladaptataceae</taxon>
        <taxon>Halorussus</taxon>
    </lineage>
</organism>
<feature type="compositionally biased region" description="Polar residues" evidence="1">
    <location>
        <begin position="118"/>
        <end position="128"/>
    </location>
</feature>